<dbReference type="InterPro" id="IPR036390">
    <property type="entry name" value="WH_DNA-bd_sf"/>
</dbReference>
<organism evidence="2 3">
    <name type="scientific">Candidatus Iainarchaeum sp</name>
    <dbReference type="NCBI Taxonomy" id="3101447"/>
    <lineage>
        <taxon>Archaea</taxon>
        <taxon>Candidatus Iainarchaeota</taxon>
        <taxon>Candidatus Iainarchaeia</taxon>
        <taxon>Candidatus Iainarchaeales</taxon>
        <taxon>Candidatus Iainarchaeaceae</taxon>
        <taxon>Candidatus Iainarchaeum</taxon>
    </lineage>
</organism>
<reference evidence="3" key="1">
    <citation type="journal article" date="2020" name="bioRxiv">
        <title>A rank-normalized archaeal taxonomy based on genome phylogeny resolves widespread incomplete and uneven classifications.</title>
        <authorList>
            <person name="Rinke C."/>
            <person name="Chuvochina M."/>
            <person name="Mussig A.J."/>
            <person name="Chaumeil P.-A."/>
            <person name="Waite D.W."/>
            <person name="Whitman W.B."/>
            <person name="Parks D.H."/>
            <person name="Hugenholtz P."/>
        </authorList>
    </citation>
    <scope>NUCLEOTIDE SEQUENCE [LARGE SCALE GENOMIC DNA]</scope>
</reference>
<comment type="caution">
    <text evidence="2">The sequence shown here is derived from an EMBL/GenBank/DDBJ whole genome shotgun (WGS) entry which is preliminary data.</text>
</comment>
<evidence type="ECO:0000256" key="1">
    <source>
        <dbReference type="SAM" id="Phobius"/>
    </source>
</evidence>
<keyword evidence="1" id="KW-0812">Transmembrane</keyword>
<dbReference type="SUPFAM" id="SSF46785">
    <property type="entry name" value="Winged helix' DNA-binding domain"/>
    <property type="match status" value="1"/>
</dbReference>
<sequence>MDNRKKIVLGVVIVSIFIFLTTVLVFVYALYSGGQDVPAFFRPFVEYHIHFMVLMGFFGVVSGTIVYNVLESSIEKEKRVVMANMDIIMKFLGDDDRSVVRLLLEKGGMTTQGAISALPGMTRLKAHRRVRKLEGRGIIHVEKHGKINMVRLVNELRGAGTE</sequence>
<feature type="transmembrane region" description="Helical" evidence="1">
    <location>
        <begin position="51"/>
        <end position="70"/>
    </location>
</feature>
<feature type="transmembrane region" description="Helical" evidence="1">
    <location>
        <begin position="7"/>
        <end position="31"/>
    </location>
</feature>
<gene>
    <name evidence="2" type="ORF">HA254_03125</name>
</gene>
<name>A0A7J4IXR0_9ARCH</name>
<evidence type="ECO:0000313" key="2">
    <source>
        <dbReference type="EMBL" id="HIH09640.1"/>
    </source>
</evidence>
<dbReference type="EMBL" id="DUGC01000052">
    <property type="protein sequence ID" value="HIH09640.1"/>
    <property type="molecule type" value="Genomic_DNA"/>
</dbReference>
<accession>A0A7J4IXR0</accession>
<evidence type="ECO:0000313" key="3">
    <source>
        <dbReference type="Proteomes" id="UP000565078"/>
    </source>
</evidence>
<proteinExistence type="predicted"/>
<dbReference type="AlphaFoldDB" id="A0A7J4IXR0"/>
<dbReference type="Proteomes" id="UP000565078">
    <property type="component" value="Unassembled WGS sequence"/>
</dbReference>
<keyword evidence="1" id="KW-1133">Transmembrane helix</keyword>
<protein>
    <submittedName>
        <fullName evidence="2">Uncharacterized protein</fullName>
    </submittedName>
</protein>
<keyword evidence="1" id="KW-0472">Membrane</keyword>